<feature type="region of interest" description="Disordered" evidence="1">
    <location>
        <begin position="1606"/>
        <end position="1638"/>
    </location>
</feature>
<dbReference type="InterPro" id="IPR022033">
    <property type="entry name" value="Rav1p_C"/>
</dbReference>
<dbReference type="GO" id="GO:0043291">
    <property type="term" value="C:RAVE complex"/>
    <property type="evidence" value="ECO:0007669"/>
    <property type="project" value="TreeGrafter"/>
</dbReference>
<feature type="region of interest" description="Disordered" evidence="1">
    <location>
        <begin position="919"/>
        <end position="940"/>
    </location>
</feature>
<evidence type="ECO:0000313" key="4">
    <source>
        <dbReference type="Proteomes" id="UP000559027"/>
    </source>
</evidence>
<dbReference type="Pfam" id="PF12234">
    <property type="entry name" value="Rav1p_C"/>
    <property type="match status" value="1"/>
</dbReference>
<dbReference type="PANTHER" id="PTHR13950">
    <property type="entry name" value="RABCONNECTIN-RELATED"/>
    <property type="match status" value="1"/>
</dbReference>
<dbReference type="GO" id="GO:0007035">
    <property type="term" value="P:vacuolar acidification"/>
    <property type="evidence" value="ECO:0007669"/>
    <property type="project" value="TreeGrafter"/>
</dbReference>
<feature type="region of interest" description="Disordered" evidence="1">
    <location>
        <begin position="1270"/>
        <end position="1292"/>
    </location>
</feature>
<dbReference type="Proteomes" id="UP000559027">
    <property type="component" value="Unassembled WGS sequence"/>
</dbReference>
<feature type="compositionally biased region" description="Low complexity" evidence="1">
    <location>
        <begin position="1657"/>
        <end position="1666"/>
    </location>
</feature>
<feature type="compositionally biased region" description="Low complexity" evidence="1">
    <location>
        <begin position="534"/>
        <end position="555"/>
    </location>
</feature>
<dbReference type="OrthoDB" id="342131at2759"/>
<comment type="caution">
    <text evidence="3">The sequence shown here is derived from an EMBL/GenBank/DDBJ whole genome shotgun (WGS) entry which is preliminary data.</text>
</comment>
<evidence type="ECO:0000259" key="2">
    <source>
        <dbReference type="Pfam" id="PF12234"/>
    </source>
</evidence>
<proteinExistence type="predicted"/>
<feature type="compositionally biased region" description="Polar residues" evidence="1">
    <location>
        <begin position="1676"/>
        <end position="1694"/>
    </location>
</feature>
<keyword evidence="4" id="KW-1185">Reference proteome</keyword>
<evidence type="ECO:0000256" key="1">
    <source>
        <dbReference type="SAM" id="MobiDB-lite"/>
    </source>
</evidence>
<dbReference type="InterPro" id="IPR052208">
    <property type="entry name" value="DmX-like/RAVE_component"/>
</dbReference>
<feature type="compositionally biased region" description="Pro residues" evidence="1">
    <location>
        <begin position="523"/>
        <end position="533"/>
    </location>
</feature>
<feature type="domain" description="RAVE complex protein Rav1 C-terminal" evidence="2">
    <location>
        <begin position="940"/>
        <end position="1591"/>
    </location>
</feature>
<dbReference type="EMBL" id="JAACJO010000007">
    <property type="protein sequence ID" value="KAF5356170.1"/>
    <property type="molecule type" value="Genomic_DNA"/>
</dbReference>
<accession>A0A8H5G073</accession>
<sequence length="1732" mass="191343">MASFVGAKKVARSSLLRVGMRRARWRTARRLSKSLSLLSTSTRVVDCVLRGRCAASESAVRARETRRIGLERLDLGGYMTQSTWSGILSPSTMLSAVAALAPDPHSALAFLPLPTDVLLLYTSADTVVVLRAHDLSLVRVLAFWEPFPAFKHTKNVLSCISVDPGLRLVVVALGSRVAAWSLSGVQHDAWRIHSTLILPLTQPITSLDSKSGLLAVGTESGLAVYTSVLENDLPTWSRKWHIKYAASPISMSHPVTCDVCALAHVHCDCASSAPLMPILCDLASFDALLDFSTAISLDYTLLLLVAKLKLSYIHVQWLIYVGDIPKLLVGVSAIIYWLSLFLTDNRDDLILYTITADSTLRIFLPVLDSPRTLQLHASLDRSSSLPLTTTVPYPSTSNVFWFDPEKIDATLKHVLKTYPGSDDAQIRVLKDIVDEKWDLFLRVLDDGSVVLSSVVNIDRRPPTLLQQFTLQCLPPQSLPSSPHTPAQIHILPNTLDPAKLTLITSPNPLRTYTLSPIEFFGPSPVPPPPPPKSPKISKGPRTSTSTRSTGSKPSSPVEPFKSVKSHYFDGDGVATPISTNVGVGATGLELVAKGSKRVKYEDREIVRFVRTSEGHAVGVIRSGRVGEIWRLPEVDEVVLGRDEERGKLVHVGDFEDTDFVVVLDRGYSFATYSSSTLLLTLHTHTRHHQHQTTTSTLTVPKLESLFTYPTPSTSTPTSSQFDSARTEEYMDESIFGITSNFCVAHIQIEKRASKLVLNSCVQLPNLLPLPSSTLPFSAAADSNISLKITNGSGDGGGTSSTSTSRPRTPLDDIAALPGLATPPSANGLPHNNAVKKIIPVDPMAWGWSWDFYDNFPSQSLIASSSMSPRSRSRILSSIRNNGNRNKRHGRGGWEEHDVLLSVSENGELGFWVPSPVSTESSGGARVNGKEGSGEVNGNGWRCTGRVRTERRGFNRARCSSAKKTALVVPLPGGDELTIWDSMESEFASGLEYRGVFDQPILDLDWSSTPDMQSILAVGFARHVELLCQQRMTYFDEGPGWALCFRVDISGFTPYSISDSIWLSHGSLLLGSGNQMTMYGEPKFLGRKRLIEGERERDDESLFEYVARQNGPLDDYHPQMMLQCLLWGKIELVKDVIMNLAKAVGVQKENNNDGESREHGEWQPLPVEKFLEDESESRASKIVQRKLFNLFVTNSLDGPEEEQGFSRPLVENLLEALETNPLPHLTPNEHAHLLVLIQATLEIDEQRRALDANGLRYLISMRSFYILNQRATSPTSPASPPSQPTTNGTIPRSTGFRERLRYRDMVWAFHSESQELLVGACVNACKGKMTWADARALGVPIWLNSIESLKIQMEAIARNEYMAGENRDPVACSLFYFALGKHKLVQGLWRQAAWHNEQALMLRFLANDFTQAKWKTAAMKNAFALLGKRRLEYAAAFFLLGGSLKDAVNVCVRQLGDFQLAIALARVVEQSNEGPILQSILKAAVLPIAFQTGNRWLGSWAFWLLHRRDLAVRILLTPLPDIAAAYGIMVEEIGEPHYDDPSLALLFSQLRSKTLQAVQGTSEISGRSEFNFVLQMARVFCRMGCHVLALDLVRSWSFERPSMAYLRESKQESPDPMDTARASRPPPSPTSTRRHTFLLDPSLHRRRSSIMIDMDILSLSSPRSTSPTRDDTSVSSGGSSKKATEKTSPVVSTVPTIKEEENDIFSRKAGLGGLMKSAKQDVQVPEFDMNAFF</sequence>
<name>A0A8H5G073_9AGAR</name>
<reference evidence="3 4" key="1">
    <citation type="journal article" date="2020" name="ISME J.">
        <title>Uncovering the hidden diversity of litter-decomposition mechanisms in mushroom-forming fungi.</title>
        <authorList>
            <person name="Floudas D."/>
            <person name="Bentzer J."/>
            <person name="Ahren D."/>
            <person name="Johansson T."/>
            <person name="Persson P."/>
            <person name="Tunlid A."/>
        </authorList>
    </citation>
    <scope>NUCLEOTIDE SEQUENCE [LARGE SCALE GENOMIC DNA]</scope>
    <source>
        <strain evidence="3 4">CBS 146.42</strain>
    </source>
</reference>
<protein>
    <recommendedName>
        <fullName evidence="2">RAVE complex protein Rav1 C-terminal domain-containing protein</fullName>
    </recommendedName>
</protein>
<dbReference type="PANTHER" id="PTHR13950:SF9">
    <property type="entry name" value="RABCONNECTIN-3A"/>
    <property type="match status" value="1"/>
</dbReference>
<feature type="region of interest" description="Disordered" evidence="1">
    <location>
        <begin position="788"/>
        <end position="809"/>
    </location>
</feature>
<organism evidence="3 4">
    <name type="scientific">Leucocoprinus leucothites</name>
    <dbReference type="NCBI Taxonomy" id="201217"/>
    <lineage>
        <taxon>Eukaryota</taxon>
        <taxon>Fungi</taxon>
        <taxon>Dikarya</taxon>
        <taxon>Basidiomycota</taxon>
        <taxon>Agaricomycotina</taxon>
        <taxon>Agaricomycetes</taxon>
        <taxon>Agaricomycetidae</taxon>
        <taxon>Agaricales</taxon>
        <taxon>Agaricineae</taxon>
        <taxon>Agaricaceae</taxon>
        <taxon>Leucocoprinus</taxon>
    </lineage>
</organism>
<feature type="region of interest" description="Disordered" evidence="1">
    <location>
        <begin position="1657"/>
        <end position="1694"/>
    </location>
</feature>
<gene>
    <name evidence="3" type="ORF">D9756_004096</name>
</gene>
<evidence type="ECO:0000313" key="3">
    <source>
        <dbReference type="EMBL" id="KAF5356170.1"/>
    </source>
</evidence>
<feature type="region of interest" description="Disordered" evidence="1">
    <location>
        <begin position="520"/>
        <end position="559"/>
    </location>
</feature>